<keyword evidence="5" id="KW-1185">Reference proteome</keyword>
<dbReference type="SUPFAM" id="SSF54637">
    <property type="entry name" value="Thioesterase/thiol ester dehydrase-isomerase"/>
    <property type="match status" value="1"/>
</dbReference>
<gene>
    <name evidence="4" type="ORF">CTheo_1082</name>
</gene>
<accession>A0A5N5QUG6</accession>
<feature type="domain" description="Thioesterase" evidence="3">
    <location>
        <begin position="78"/>
        <end position="156"/>
    </location>
</feature>
<dbReference type="Pfam" id="PF03061">
    <property type="entry name" value="4HBT"/>
    <property type="match status" value="1"/>
</dbReference>
<organism evidence="4 5">
    <name type="scientific">Ceratobasidium theobromae</name>
    <dbReference type="NCBI Taxonomy" id="1582974"/>
    <lineage>
        <taxon>Eukaryota</taxon>
        <taxon>Fungi</taxon>
        <taxon>Dikarya</taxon>
        <taxon>Basidiomycota</taxon>
        <taxon>Agaricomycotina</taxon>
        <taxon>Agaricomycetes</taxon>
        <taxon>Cantharellales</taxon>
        <taxon>Ceratobasidiaceae</taxon>
        <taxon>Ceratobasidium</taxon>
    </lineage>
</organism>
<dbReference type="GO" id="GO:0047617">
    <property type="term" value="F:fatty acyl-CoA hydrolase activity"/>
    <property type="evidence" value="ECO:0007669"/>
    <property type="project" value="InterPro"/>
</dbReference>
<dbReference type="InterPro" id="IPR006683">
    <property type="entry name" value="Thioestr_dom"/>
</dbReference>
<evidence type="ECO:0000256" key="1">
    <source>
        <dbReference type="ARBA" id="ARBA00008324"/>
    </source>
</evidence>
<dbReference type="InterPro" id="IPR039298">
    <property type="entry name" value="ACOT13"/>
</dbReference>
<dbReference type="EMBL" id="SSOP01000009">
    <property type="protein sequence ID" value="KAB5595405.1"/>
    <property type="molecule type" value="Genomic_DNA"/>
</dbReference>
<comment type="similarity">
    <text evidence="1">Belongs to the thioesterase PaaI family.</text>
</comment>
<reference evidence="4 5" key="1">
    <citation type="journal article" date="2019" name="Fungal Biol. Biotechnol.">
        <title>Draft genome sequence of fastidious pathogen Ceratobasidium theobromae, which causes vascular-streak dieback in Theobroma cacao.</title>
        <authorList>
            <person name="Ali S.S."/>
            <person name="Asman A."/>
            <person name="Shao J."/>
            <person name="Firmansyah A.P."/>
            <person name="Susilo A.W."/>
            <person name="Rosmana A."/>
            <person name="McMahon P."/>
            <person name="Junaid M."/>
            <person name="Guest D."/>
            <person name="Kheng T.Y."/>
            <person name="Meinhardt L.W."/>
            <person name="Bailey B.A."/>
        </authorList>
    </citation>
    <scope>NUCLEOTIDE SEQUENCE [LARGE SCALE GENOMIC DNA]</scope>
    <source>
        <strain evidence="4 5">CT2</strain>
    </source>
</reference>
<evidence type="ECO:0000313" key="4">
    <source>
        <dbReference type="EMBL" id="KAB5595405.1"/>
    </source>
</evidence>
<dbReference type="Gene3D" id="3.10.129.10">
    <property type="entry name" value="Hotdog Thioesterase"/>
    <property type="match status" value="1"/>
</dbReference>
<dbReference type="PANTHER" id="PTHR21660:SF1">
    <property type="entry name" value="ACYL-COENZYME A THIOESTERASE 13"/>
    <property type="match status" value="1"/>
</dbReference>
<dbReference type="CDD" id="cd03443">
    <property type="entry name" value="PaaI_thioesterase"/>
    <property type="match status" value="1"/>
</dbReference>
<dbReference type="PANTHER" id="PTHR21660">
    <property type="entry name" value="THIOESTERASE SUPERFAMILY MEMBER-RELATED"/>
    <property type="match status" value="1"/>
</dbReference>
<dbReference type="InterPro" id="IPR029069">
    <property type="entry name" value="HotDog_dom_sf"/>
</dbReference>
<protein>
    <recommendedName>
        <fullName evidence="3">Thioesterase domain-containing protein</fullName>
    </recommendedName>
</protein>
<proteinExistence type="inferred from homology"/>
<sequence>MPSGVSLADIGGNAPDDQKEMCIYVMDFYSGLDDHFAYSVGKRLKLLEVSLGHMINGKSQATVVFEVSLEGDMLNLLGTLHGGCVACTAAAMAITPQGAKVPDEWWGKAAVSQALNVLYHATARAGTTLKIISETIVQGSRVGTVRCEIWDAPNNTLVASGTHTMMPSPGLRLGKL</sequence>
<evidence type="ECO:0000259" key="3">
    <source>
        <dbReference type="Pfam" id="PF03061"/>
    </source>
</evidence>
<dbReference type="OrthoDB" id="2831072at2759"/>
<comment type="caution">
    <text evidence="4">The sequence shown here is derived from an EMBL/GenBank/DDBJ whole genome shotgun (WGS) entry which is preliminary data.</text>
</comment>
<dbReference type="Proteomes" id="UP000383932">
    <property type="component" value="Unassembled WGS sequence"/>
</dbReference>
<keyword evidence="2" id="KW-0378">Hydrolase</keyword>
<name>A0A5N5QUG6_9AGAM</name>
<dbReference type="AlphaFoldDB" id="A0A5N5QUG6"/>
<evidence type="ECO:0000256" key="2">
    <source>
        <dbReference type="ARBA" id="ARBA00022801"/>
    </source>
</evidence>
<evidence type="ECO:0000313" key="5">
    <source>
        <dbReference type="Proteomes" id="UP000383932"/>
    </source>
</evidence>